<keyword evidence="1" id="KW-0472">Membrane</keyword>
<evidence type="ECO:0000313" key="2">
    <source>
        <dbReference type="EMBL" id="MDR6405868.1"/>
    </source>
</evidence>
<gene>
    <name evidence="2" type="ORF">J2781_002802</name>
</gene>
<dbReference type="RefSeq" id="WP_115979799.1">
    <property type="nucleotide sequence ID" value="NZ_JAVDQS010000007.1"/>
</dbReference>
<organism evidence="2 3">
    <name type="scientific">Chryseobacterium geocarposphaerae</name>
    <dbReference type="NCBI Taxonomy" id="1416776"/>
    <lineage>
        <taxon>Bacteria</taxon>
        <taxon>Pseudomonadati</taxon>
        <taxon>Bacteroidota</taxon>
        <taxon>Flavobacteriia</taxon>
        <taxon>Flavobacteriales</taxon>
        <taxon>Weeksellaceae</taxon>
        <taxon>Chryseobacterium group</taxon>
        <taxon>Chryseobacterium</taxon>
    </lineage>
</organism>
<feature type="transmembrane region" description="Helical" evidence="1">
    <location>
        <begin position="20"/>
        <end position="39"/>
    </location>
</feature>
<keyword evidence="3" id="KW-1185">Reference proteome</keyword>
<comment type="caution">
    <text evidence="2">The sequence shown here is derived from an EMBL/GenBank/DDBJ whole genome shotgun (WGS) entry which is preliminary data.</text>
</comment>
<accession>A0ABU1LGL1</accession>
<keyword evidence="1" id="KW-0812">Transmembrane</keyword>
<evidence type="ECO:0000313" key="3">
    <source>
        <dbReference type="Proteomes" id="UP001184853"/>
    </source>
</evidence>
<sequence length="243" mass="27652">MEKQNIPNTSKPTKPNKTVVLIILILFTALIVFLAKVIFGGSSSSVTGKYTKEDLPSNFEYRIIKDESKLSIEKNQLQVEINQKLTEGQIATLAEELYNTKGKQRRFYIFYNLKDNENSIVAWATSHFDPELKISISGSTKTEDNKMLLEAKKVKGNIIGIFDEQNYTFSLYTVYEDNGKIFVKTSFKNGQSMIEEMVKSNVENGMKLIAENGGSQGEYYILNNDVLEFYNKENKIFTTGIKL</sequence>
<name>A0ABU1LGL1_9FLAO</name>
<evidence type="ECO:0000256" key="1">
    <source>
        <dbReference type="SAM" id="Phobius"/>
    </source>
</evidence>
<dbReference type="EMBL" id="JAVDQS010000007">
    <property type="protein sequence ID" value="MDR6405868.1"/>
    <property type="molecule type" value="Genomic_DNA"/>
</dbReference>
<proteinExistence type="predicted"/>
<keyword evidence="1" id="KW-1133">Transmembrane helix</keyword>
<protein>
    <submittedName>
        <fullName evidence="2">Uncharacterized protein</fullName>
    </submittedName>
</protein>
<reference evidence="2 3" key="1">
    <citation type="submission" date="2023-07" db="EMBL/GenBank/DDBJ databases">
        <title>Sorghum-associated microbial communities from plants grown in Nebraska, USA.</title>
        <authorList>
            <person name="Schachtman D."/>
        </authorList>
    </citation>
    <scope>NUCLEOTIDE SEQUENCE [LARGE SCALE GENOMIC DNA]</scope>
    <source>
        <strain evidence="2 3">DS1709</strain>
    </source>
</reference>
<dbReference type="Proteomes" id="UP001184853">
    <property type="component" value="Unassembled WGS sequence"/>
</dbReference>